<comment type="caution">
    <text evidence="3">The sequence shown here is derived from an EMBL/GenBank/DDBJ whole genome shotgun (WGS) entry which is preliminary data.</text>
</comment>
<dbReference type="InterPro" id="IPR050300">
    <property type="entry name" value="GDXG_lipolytic_enzyme"/>
</dbReference>
<name>A0A0P7BKX0_9HYPO</name>
<dbReference type="Proteomes" id="UP000050424">
    <property type="component" value="Unassembled WGS sequence"/>
</dbReference>
<organism evidence="3 4">
    <name type="scientific">Neonectria ditissima</name>
    <dbReference type="NCBI Taxonomy" id="78410"/>
    <lineage>
        <taxon>Eukaryota</taxon>
        <taxon>Fungi</taxon>
        <taxon>Dikarya</taxon>
        <taxon>Ascomycota</taxon>
        <taxon>Pezizomycotina</taxon>
        <taxon>Sordariomycetes</taxon>
        <taxon>Hypocreomycetidae</taxon>
        <taxon>Hypocreales</taxon>
        <taxon>Nectriaceae</taxon>
        <taxon>Neonectria</taxon>
    </lineage>
</organism>
<protein>
    <recommendedName>
        <fullName evidence="2">Alpha/beta hydrolase fold-3 domain-containing protein</fullName>
    </recommendedName>
</protein>
<dbReference type="STRING" id="78410.A0A0P7BKX0"/>
<keyword evidence="1" id="KW-0378">Hydrolase</keyword>
<dbReference type="AlphaFoldDB" id="A0A0P7BKX0"/>
<proteinExistence type="predicted"/>
<dbReference type="Pfam" id="PF07859">
    <property type="entry name" value="Abhydrolase_3"/>
    <property type="match status" value="1"/>
</dbReference>
<dbReference type="PANTHER" id="PTHR48081:SF8">
    <property type="entry name" value="ALPHA_BETA HYDROLASE FOLD-3 DOMAIN-CONTAINING PROTEIN-RELATED"/>
    <property type="match status" value="1"/>
</dbReference>
<evidence type="ECO:0000313" key="4">
    <source>
        <dbReference type="Proteomes" id="UP000050424"/>
    </source>
</evidence>
<sequence length="319" mass="33998">MSSTPPRPPYDAELAAVLSTLGFPHTMTTEHIKPMRGVNASADPAKFNEHYVHKEVTIPGPGGDLILSVFQKRSPPPQPTAAIYHIHGGGMIIGNRFAGVTEILGYIQDFDAVLVSVEYRLAPENPDPAPIEDCFAGLEWVSANAAELGADPNRVIIAGSSAGGGLAAGVSILARDRGSPKIYAQMLLCAMLDDRNQTVSSKQYVEVGTWSRGSNLMAWKCLLGERQGGDDVSVYASPSRATDLSGLPTAFIDVGASEVFRDEDVAYASRLWECGVQAELHVWPGAFHAFELLAPGAAVSVAALKARGDWLRRILSQGS</sequence>
<dbReference type="PANTHER" id="PTHR48081">
    <property type="entry name" value="AB HYDROLASE SUPERFAMILY PROTEIN C4A8.06C"/>
    <property type="match status" value="1"/>
</dbReference>
<dbReference type="InterPro" id="IPR029058">
    <property type="entry name" value="AB_hydrolase_fold"/>
</dbReference>
<dbReference type="SUPFAM" id="SSF53474">
    <property type="entry name" value="alpha/beta-Hydrolases"/>
    <property type="match status" value="1"/>
</dbReference>
<accession>A0A0P7BKX0</accession>
<feature type="domain" description="Alpha/beta hydrolase fold-3" evidence="2">
    <location>
        <begin position="84"/>
        <end position="291"/>
    </location>
</feature>
<dbReference type="GO" id="GO:0016787">
    <property type="term" value="F:hydrolase activity"/>
    <property type="evidence" value="ECO:0007669"/>
    <property type="project" value="UniProtKB-KW"/>
</dbReference>
<dbReference type="InterPro" id="IPR013094">
    <property type="entry name" value="AB_hydrolase_3"/>
</dbReference>
<evidence type="ECO:0000259" key="2">
    <source>
        <dbReference type="Pfam" id="PF07859"/>
    </source>
</evidence>
<dbReference type="Gene3D" id="3.40.50.1820">
    <property type="entry name" value="alpha/beta hydrolase"/>
    <property type="match status" value="1"/>
</dbReference>
<dbReference type="EMBL" id="LKCW01000070">
    <property type="protein sequence ID" value="KPM41146.1"/>
    <property type="molecule type" value="Genomic_DNA"/>
</dbReference>
<evidence type="ECO:0000256" key="1">
    <source>
        <dbReference type="ARBA" id="ARBA00022801"/>
    </source>
</evidence>
<gene>
    <name evidence="3" type="ORF">AK830_g5443</name>
</gene>
<reference evidence="3 4" key="1">
    <citation type="submission" date="2015-09" db="EMBL/GenBank/DDBJ databases">
        <title>Draft genome of a European isolate of the apple canker pathogen Neonectria ditissima.</title>
        <authorList>
            <person name="Gomez-Cortecero A."/>
            <person name="Harrison R.J."/>
            <person name="Armitage A.D."/>
        </authorList>
    </citation>
    <scope>NUCLEOTIDE SEQUENCE [LARGE SCALE GENOMIC DNA]</scope>
    <source>
        <strain evidence="3 4">R09/05</strain>
    </source>
</reference>
<evidence type="ECO:0000313" key="3">
    <source>
        <dbReference type="EMBL" id="KPM41146.1"/>
    </source>
</evidence>
<dbReference type="OrthoDB" id="433474at2759"/>
<keyword evidence="4" id="KW-1185">Reference proteome</keyword>